<proteinExistence type="predicted"/>
<evidence type="ECO:0000313" key="2">
    <source>
        <dbReference type="Proteomes" id="UP000050833"/>
    </source>
</evidence>
<accession>A0AAW3JQH8</accession>
<keyword evidence="2" id="KW-1185">Reference proteome</keyword>
<dbReference type="RefSeq" id="WP_055945894.1">
    <property type="nucleotide sequence ID" value="NZ_LLKB01000006.1"/>
</dbReference>
<evidence type="ECO:0008006" key="3">
    <source>
        <dbReference type="Google" id="ProtNLM"/>
    </source>
</evidence>
<organism evidence="1 2">
    <name type="scientific">Butyribacter intestini</name>
    <dbReference type="NCBI Taxonomy" id="1703332"/>
    <lineage>
        <taxon>Bacteria</taxon>
        <taxon>Bacillati</taxon>
        <taxon>Bacillota</taxon>
        <taxon>Clostridia</taxon>
        <taxon>Lachnospirales</taxon>
        <taxon>Lachnospiraceae</taxon>
        <taxon>Butyribacter</taxon>
    </lineage>
</organism>
<sequence>MGKENDIQWHLGFCAAMELELREYADRLEFHREYPLSRKPLLIDLLVVEKTGDFEIANDIGQIFQKHNIMEYKSENDTLNEDTYFKVMAYAYLYKSSEKYVGDIDINSITITLVRERKPEKLLRWFKENSYKVYEKTSGIYYIEKDGFIKTQVVVTAEVGEKEHIFLKTLKRGLKRSTVDDFLDKAFEMHEPFEKDCINSLLGIMVSSNQELFDSIKNGGTGIMNDVLREFFKEEIKANEEQAMNRGWKKGMEKGMVEGMEKGMVEGMEKGMVKGMEKGIEKGIEKGREEGRIETLYTDCNMSVSDIAKKVSKSEDYVKEIIKKISAACL</sequence>
<dbReference type="Proteomes" id="UP000050833">
    <property type="component" value="Unassembled WGS sequence"/>
</dbReference>
<comment type="caution">
    <text evidence="1">The sequence shown here is derived from an EMBL/GenBank/DDBJ whole genome shotgun (WGS) entry which is preliminary data.</text>
</comment>
<dbReference type="AlphaFoldDB" id="A0AAW3JQH8"/>
<evidence type="ECO:0000313" key="1">
    <source>
        <dbReference type="EMBL" id="KQC84333.1"/>
    </source>
</evidence>
<reference evidence="1 2" key="1">
    <citation type="submission" date="2015-10" db="EMBL/GenBank/DDBJ databases">
        <title>Butyribacter intestini gen. nov., sp. nov., a butyric acid-producing bacterium of the family Lachnospiraceae isolated from the human faeces.</title>
        <authorList>
            <person name="Zou Y."/>
            <person name="Xue W."/>
            <person name="Luo G."/>
            <person name="Lv M."/>
        </authorList>
    </citation>
    <scope>NUCLEOTIDE SEQUENCE [LARGE SCALE GENOMIC DNA]</scope>
    <source>
        <strain evidence="1 2">TF01-11</strain>
    </source>
</reference>
<gene>
    <name evidence="1" type="ORF">APZ18_13585</name>
</gene>
<name>A0AAW3JQH8_9FIRM</name>
<protein>
    <recommendedName>
        <fullName evidence="3">Flagellar assembly protein H</fullName>
    </recommendedName>
</protein>
<dbReference type="EMBL" id="LLKB01000006">
    <property type="protein sequence ID" value="KQC84333.1"/>
    <property type="molecule type" value="Genomic_DNA"/>
</dbReference>